<organism evidence="2 3">
    <name type="scientific">Burkholderia cepacia</name>
    <name type="common">Pseudomonas cepacia</name>
    <dbReference type="NCBI Taxonomy" id="292"/>
    <lineage>
        <taxon>Bacteria</taxon>
        <taxon>Pseudomonadati</taxon>
        <taxon>Pseudomonadota</taxon>
        <taxon>Betaproteobacteria</taxon>
        <taxon>Burkholderiales</taxon>
        <taxon>Burkholderiaceae</taxon>
        <taxon>Burkholderia</taxon>
        <taxon>Burkholderia cepacia complex</taxon>
    </lineage>
</organism>
<reference evidence="2 3" key="1">
    <citation type="submission" date="2015-11" db="EMBL/GenBank/DDBJ databases">
        <title>Expanding the genomic diversity of Burkholderia species for the development of highly accurate diagnostics.</title>
        <authorList>
            <person name="Sahl J."/>
            <person name="Keim P."/>
            <person name="Wagner D."/>
        </authorList>
    </citation>
    <scope>NUCLEOTIDE SEQUENCE [LARGE SCALE GENOMIC DNA]</scope>
    <source>
        <strain evidence="2 3">MSMB1302</strain>
    </source>
</reference>
<sequence>MNDQPSAPLQVEAVVYEWKSGRYGTWANAVIVTQAPTTEATFSVKRLGIQPAVGKRFHCEIAFVKNRWSIVEVVMDHLPSTLQSVRATVEEGAAKGVRGYMLTPLDSGLDLDGVALVLPQAIVEHAGIAFIRAGTEVLVDAQRSGSRFEATTLHAPHAGQAFPGGRPAGAAQRPVVAFAMNTWSASSAKAVPFATHGEGAPVSAMIWVKTSALRALGIQAVQRATLPETDTDEQSRALIDSWSVILRGPREDSEALAIDRVLVWIESAGEDRRWNFLRLLAPGMFRVPTADGEVIDWVAGTVDSVKVHVPRQQAGAALQASGSGADPQSGPATPRSASSDEADAIAGTHPEPRMMVTYQFSDERLGRGTSRAFVTESVSRSAGLAEGVPIIVRLVSREQYWSTSHVHRATPHLSNTHDDDSALAQ</sequence>
<feature type="region of interest" description="Disordered" evidence="1">
    <location>
        <begin position="314"/>
        <end position="353"/>
    </location>
</feature>
<evidence type="ECO:0000313" key="3">
    <source>
        <dbReference type="Proteomes" id="UP000069001"/>
    </source>
</evidence>
<name>A0A103Z6P4_BURCE</name>
<feature type="compositionally biased region" description="Low complexity" evidence="1">
    <location>
        <begin position="314"/>
        <end position="325"/>
    </location>
</feature>
<dbReference type="Proteomes" id="UP000069001">
    <property type="component" value="Unassembled WGS sequence"/>
</dbReference>
<proteinExistence type="predicted"/>
<evidence type="ECO:0000313" key="2">
    <source>
        <dbReference type="EMBL" id="KVK74276.1"/>
    </source>
</evidence>
<accession>A0A103Z6P4</accession>
<dbReference type="RefSeq" id="WP_059732468.1">
    <property type="nucleotide sequence ID" value="NZ_LOYH01000094.1"/>
</dbReference>
<comment type="caution">
    <text evidence="2">The sequence shown here is derived from an EMBL/GenBank/DDBJ whole genome shotgun (WGS) entry which is preliminary data.</text>
</comment>
<dbReference type="EMBL" id="LOYH01000094">
    <property type="protein sequence ID" value="KVK74276.1"/>
    <property type="molecule type" value="Genomic_DNA"/>
</dbReference>
<gene>
    <name evidence="2" type="ORF">WS90_31205</name>
</gene>
<evidence type="ECO:0000256" key="1">
    <source>
        <dbReference type="SAM" id="MobiDB-lite"/>
    </source>
</evidence>
<protein>
    <submittedName>
        <fullName evidence="2">Uncharacterized protein</fullName>
    </submittedName>
</protein>
<dbReference type="AlphaFoldDB" id="A0A103Z6P4"/>